<protein>
    <submittedName>
        <fullName evidence="1">Uncharacterized protein</fullName>
    </submittedName>
</protein>
<gene>
    <name evidence="1" type="ORF">C3743_40380</name>
</gene>
<organism evidence="1 2">
    <name type="scientific">Burkholderia contaminans</name>
    <dbReference type="NCBI Taxonomy" id="488447"/>
    <lineage>
        <taxon>Bacteria</taxon>
        <taxon>Pseudomonadati</taxon>
        <taxon>Pseudomonadota</taxon>
        <taxon>Betaproteobacteria</taxon>
        <taxon>Burkholderiales</taxon>
        <taxon>Burkholderiaceae</taxon>
        <taxon>Burkholderia</taxon>
        <taxon>Burkholderia cepacia complex</taxon>
    </lineage>
</organism>
<dbReference type="Proteomes" id="UP000238655">
    <property type="component" value="Unassembled WGS sequence"/>
</dbReference>
<dbReference type="AlphaFoldDB" id="A0A2S5DMB4"/>
<sequence>MTNDDEKSKVSLAATLIADHAIRTVIRAESERLAEVEKDEALHNRSTAPSWRIVERRLQALRKTGKIRATTRGWVLAEPSRAE</sequence>
<dbReference type="EMBL" id="PQVP01000006">
    <property type="protein sequence ID" value="POZ80234.1"/>
    <property type="molecule type" value="Genomic_DNA"/>
</dbReference>
<dbReference type="RefSeq" id="WP_059896833.1">
    <property type="nucleotide sequence ID" value="NZ_PQVP01000006.1"/>
</dbReference>
<reference evidence="1 2" key="1">
    <citation type="submission" date="2018-01" db="EMBL/GenBank/DDBJ databases">
        <title>Successful Treatment of Persistent Burkholderia cepacia Bacteremia with Ceftazidime-Avibactam.</title>
        <authorList>
            <person name="Tamma P."/>
            <person name="Fan Y."/>
            <person name="Bergman Y."/>
            <person name="Sick-Samuels A."/>
            <person name="Hsu A."/>
            <person name="Timp W."/>
            <person name="Simner P."/>
        </authorList>
    </citation>
    <scope>NUCLEOTIDE SEQUENCE [LARGE SCALE GENOMIC DNA]</scope>
    <source>
        <strain evidence="1 2">170816</strain>
    </source>
</reference>
<evidence type="ECO:0000313" key="1">
    <source>
        <dbReference type="EMBL" id="POZ80234.1"/>
    </source>
</evidence>
<name>A0A2S5DMB4_9BURK</name>
<proteinExistence type="predicted"/>
<evidence type="ECO:0000313" key="2">
    <source>
        <dbReference type="Proteomes" id="UP000238655"/>
    </source>
</evidence>
<accession>A0A2S5DMB4</accession>
<comment type="caution">
    <text evidence="1">The sequence shown here is derived from an EMBL/GenBank/DDBJ whole genome shotgun (WGS) entry which is preliminary data.</text>
</comment>